<dbReference type="AlphaFoldDB" id="A0A8H3UNQ9"/>
<protein>
    <recommendedName>
        <fullName evidence="2">Aminotransferase class V domain-containing protein</fullName>
    </recommendedName>
</protein>
<reference evidence="4 5" key="1">
    <citation type="submission" date="2018-12" db="EMBL/GenBank/DDBJ databases">
        <title>Venturia inaequalis Genome Resource.</title>
        <authorList>
            <person name="Lichtner F.J."/>
        </authorList>
    </citation>
    <scope>NUCLEOTIDE SEQUENCE [LARGE SCALE GENOMIC DNA]</scope>
    <source>
        <strain evidence="4 5">120213</strain>
        <strain evidence="3">Bline_iso_100314</strain>
    </source>
</reference>
<dbReference type="InterPro" id="IPR000192">
    <property type="entry name" value="Aminotrans_V_dom"/>
</dbReference>
<accession>A0A8H3UNQ9</accession>
<evidence type="ECO:0000313" key="5">
    <source>
        <dbReference type="Proteomes" id="UP000447873"/>
    </source>
</evidence>
<evidence type="ECO:0000313" key="3">
    <source>
        <dbReference type="EMBL" id="KAE9969393.1"/>
    </source>
</evidence>
<dbReference type="InterPro" id="IPR015424">
    <property type="entry name" value="PyrdxlP-dep_Trfase"/>
</dbReference>
<dbReference type="PANTHER" id="PTHR43092">
    <property type="entry name" value="L-CYSTEINE DESULFHYDRASE"/>
    <property type="match status" value="1"/>
</dbReference>
<dbReference type="PANTHER" id="PTHR43092:SF2">
    <property type="entry name" value="HERCYNYLCYSTEINE SULFOXIDE LYASE"/>
    <property type="match status" value="1"/>
</dbReference>
<dbReference type="Proteomes" id="UP000433883">
    <property type="component" value="Unassembled WGS sequence"/>
</dbReference>
<dbReference type="Proteomes" id="UP000447873">
    <property type="component" value="Unassembled WGS sequence"/>
</dbReference>
<proteinExistence type="predicted"/>
<organism evidence="4 5">
    <name type="scientific">Venturia inaequalis</name>
    <name type="common">Apple scab fungus</name>
    <dbReference type="NCBI Taxonomy" id="5025"/>
    <lineage>
        <taxon>Eukaryota</taxon>
        <taxon>Fungi</taxon>
        <taxon>Dikarya</taxon>
        <taxon>Ascomycota</taxon>
        <taxon>Pezizomycotina</taxon>
        <taxon>Dothideomycetes</taxon>
        <taxon>Pleosporomycetidae</taxon>
        <taxon>Venturiales</taxon>
        <taxon>Venturiaceae</taxon>
        <taxon>Venturia</taxon>
    </lineage>
</organism>
<keyword evidence="1" id="KW-0663">Pyridoxal phosphate</keyword>
<sequence>MTRKPPFGRRMRDAHFQFAPTYTPLNHGSFGAYPRYIQEKQNDFTKLCHERPDTFIVYDLPTLIDTSRAAVAPLLGVPVDEVVFVPNATTGVNTVLRNLKFAEGHVIVHFSTIYGACEKTLTSISEMTPLTCASILLEYPMQDEEIVRRLRDRVAKLRAEGKTVRLCMFDTVLTFPGARMPWEALVQACKEMDVLSLIDGAHGIGHIDLSHLGEVGPDFFVSNCHKWLYTPRGCAVFHVPIRNQHLIRTSFPTSHGYQNSRNPELINKTPFVHLFEFVATIDYTPYLCVPEAIQFRQEVCGGEAAVRKYCFELARNGGQLVADSLGTEVMNIDSSRMTQCCFANVKLPFTFENQRASLARDSPRSIPLADIGALQKWLNITAAKEYDTYLQIAFHSGFMWVRLSGQTYLGLEDFEWIGPRLKTLCSRAKLGEYKY</sequence>
<dbReference type="EMBL" id="WNWQ01000370">
    <property type="protein sequence ID" value="KAE9969393.1"/>
    <property type="molecule type" value="Genomic_DNA"/>
</dbReference>
<dbReference type="Pfam" id="PF00266">
    <property type="entry name" value="Aminotran_5"/>
    <property type="match status" value="1"/>
</dbReference>
<dbReference type="InterPro" id="IPR015421">
    <property type="entry name" value="PyrdxlP-dep_Trfase_major"/>
</dbReference>
<dbReference type="EMBL" id="WNWS01000267">
    <property type="protein sequence ID" value="KAE9972513.1"/>
    <property type="molecule type" value="Genomic_DNA"/>
</dbReference>
<evidence type="ECO:0000313" key="4">
    <source>
        <dbReference type="EMBL" id="KAE9972513.1"/>
    </source>
</evidence>
<feature type="domain" description="Aminotransferase class V" evidence="2">
    <location>
        <begin position="63"/>
        <end position="239"/>
    </location>
</feature>
<gene>
    <name evidence="3" type="ORF">BLS_005386</name>
    <name evidence="4" type="ORF">EG328_004939</name>
</gene>
<evidence type="ECO:0000256" key="1">
    <source>
        <dbReference type="ARBA" id="ARBA00022898"/>
    </source>
</evidence>
<comment type="caution">
    <text evidence="4">The sequence shown here is derived from an EMBL/GenBank/DDBJ whole genome shotgun (WGS) entry which is preliminary data.</text>
</comment>
<dbReference type="SUPFAM" id="SSF53383">
    <property type="entry name" value="PLP-dependent transferases"/>
    <property type="match status" value="1"/>
</dbReference>
<name>A0A8H3UNQ9_VENIN</name>
<dbReference type="Gene3D" id="3.40.640.10">
    <property type="entry name" value="Type I PLP-dependent aspartate aminotransferase-like (Major domain)"/>
    <property type="match status" value="1"/>
</dbReference>
<evidence type="ECO:0000259" key="2">
    <source>
        <dbReference type="Pfam" id="PF00266"/>
    </source>
</evidence>